<sequence length="187" mass="21778">MSRPIPAFFAARGWPYDPSQDTMRQFQDRTHFFDKDERDRAREELRRAVKAQFTSAYGADLNDITSWHNLLDVLRVEEKPNDLARCRQLVRGVYVNIYNLVDYSMDITSHADGLLLHATERELSEYTNARKKYYPEEEAEDNGLLRFLLRRIIHPRDEPVRGGRGSGRGQRGQRRGRGRGRGRALGN</sequence>
<dbReference type="EMBL" id="KN880707">
    <property type="protein sequence ID" value="KIY63283.1"/>
    <property type="molecule type" value="Genomic_DNA"/>
</dbReference>
<organism evidence="2 3">
    <name type="scientific">Cylindrobasidium torrendii FP15055 ss-10</name>
    <dbReference type="NCBI Taxonomy" id="1314674"/>
    <lineage>
        <taxon>Eukaryota</taxon>
        <taxon>Fungi</taxon>
        <taxon>Dikarya</taxon>
        <taxon>Basidiomycota</taxon>
        <taxon>Agaricomycotina</taxon>
        <taxon>Agaricomycetes</taxon>
        <taxon>Agaricomycetidae</taxon>
        <taxon>Agaricales</taxon>
        <taxon>Marasmiineae</taxon>
        <taxon>Physalacriaceae</taxon>
        <taxon>Cylindrobasidium</taxon>
    </lineage>
</organism>
<proteinExistence type="predicted"/>
<dbReference type="AlphaFoldDB" id="A0A0D7AY52"/>
<evidence type="ECO:0000313" key="2">
    <source>
        <dbReference type="EMBL" id="KIY63283.1"/>
    </source>
</evidence>
<accession>A0A0D7AY52</accession>
<dbReference type="PANTHER" id="PTHR38846:SF1">
    <property type="entry name" value="C3H1-TYPE DOMAIN-CONTAINING PROTEIN"/>
    <property type="match status" value="1"/>
</dbReference>
<dbReference type="OrthoDB" id="6105938at2759"/>
<keyword evidence="3" id="KW-1185">Reference proteome</keyword>
<name>A0A0D7AY52_9AGAR</name>
<reference evidence="2 3" key="1">
    <citation type="journal article" date="2015" name="Fungal Genet. Biol.">
        <title>Evolution of novel wood decay mechanisms in Agaricales revealed by the genome sequences of Fistulina hepatica and Cylindrobasidium torrendii.</title>
        <authorList>
            <person name="Floudas D."/>
            <person name="Held B.W."/>
            <person name="Riley R."/>
            <person name="Nagy L.G."/>
            <person name="Koehler G."/>
            <person name="Ransdell A.S."/>
            <person name="Younus H."/>
            <person name="Chow J."/>
            <person name="Chiniquy J."/>
            <person name="Lipzen A."/>
            <person name="Tritt A."/>
            <person name="Sun H."/>
            <person name="Haridas S."/>
            <person name="LaButti K."/>
            <person name="Ohm R.A."/>
            <person name="Kues U."/>
            <person name="Blanchette R.A."/>
            <person name="Grigoriev I.V."/>
            <person name="Minto R.E."/>
            <person name="Hibbett D.S."/>
        </authorList>
    </citation>
    <scope>NUCLEOTIDE SEQUENCE [LARGE SCALE GENOMIC DNA]</scope>
    <source>
        <strain evidence="2 3">FP15055 ss-10</strain>
    </source>
</reference>
<protein>
    <submittedName>
        <fullName evidence="2">Uncharacterized protein</fullName>
    </submittedName>
</protein>
<dbReference type="Proteomes" id="UP000054007">
    <property type="component" value="Unassembled WGS sequence"/>
</dbReference>
<dbReference type="PANTHER" id="PTHR38846">
    <property type="entry name" value="C3H1-TYPE DOMAIN-CONTAINING PROTEIN"/>
    <property type="match status" value="1"/>
</dbReference>
<dbReference type="STRING" id="1314674.A0A0D7AY52"/>
<evidence type="ECO:0000256" key="1">
    <source>
        <dbReference type="SAM" id="MobiDB-lite"/>
    </source>
</evidence>
<evidence type="ECO:0000313" key="3">
    <source>
        <dbReference type="Proteomes" id="UP000054007"/>
    </source>
</evidence>
<gene>
    <name evidence="2" type="ORF">CYLTODRAFT_142645</name>
</gene>
<feature type="region of interest" description="Disordered" evidence="1">
    <location>
        <begin position="157"/>
        <end position="187"/>
    </location>
</feature>
<feature type="compositionally biased region" description="Basic residues" evidence="1">
    <location>
        <begin position="171"/>
        <end position="187"/>
    </location>
</feature>